<reference evidence="3 4" key="1">
    <citation type="submission" date="2023-03" db="EMBL/GenBank/DDBJ databases">
        <title>Paludisphaera mucosa sp. nov. a novel planctomycete from northern fen.</title>
        <authorList>
            <person name="Ivanova A."/>
        </authorList>
    </citation>
    <scope>NUCLEOTIDE SEQUENCE [LARGE SCALE GENOMIC DNA]</scope>
    <source>
        <strain evidence="3 4">Pla2</strain>
    </source>
</reference>
<keyword evidence="4" id="KW-1185">Reference proteome</keyword>
<dbReference type="InterPro" id="IPR028939">
    <property type="entry name" value="P5C_Rdtase_cat_N"/>
</dbReference>
<protein>
    <submittedName>
        <fullName evidence="3">NADPH-dependent F420 reductase</fullName>
    </submittedName>
</protein>
<gene>
    <name evidence="3" type="ORF">PZE19_09485</name>
</gene>
<sequence>MMKIAIIGAGQVGGTLGRAWAAAGHEIVFGVRDPAGNRVASVVATTAGRARAAGVAEAAAGAEVVVLATPWPATESAVREAGDLSGKVLIDCTNPLADDLSVLLVGRTSSGAELVATWAPEARVVKAFNTTGFENMADPDFHGRPATMLIAGDDEAAKAIACGLARDVGFDPVVAGPLTMARLLEPIALLWINLALFRGHGTRVTFQLDRKA</sequence>
<dbReference type="Gene3D" id="3.40.50.720">
    <property type="entry name" value="NAD(P)-binding Rossmann-like Domain"/>
    <property type="match status" value="1"/>
</dbReference>
<dbReference type="PANTHER" id="PTHR14239">
    <property type="entry name" value="DUDULIN-RELATED"/>
    <property type="match status" value="1"/>
</dbReference>
<proteinExistence type="predicted"/>
<dbReference type="Proteomes" id="UP001216907">
    <property type="component" value="Unassembled WGS sequence"/>
</dbReference>
<evidence type="ECO:0000313" key="3">
    <source>
        <dbReference type="EMBL" id="MDG3004003.1"/>
    </source>
</evidence>
<evidence type="ECO:0000256" key="1">
    <source>
        <dbReference type="ARBA" id="ARBA00023002"/>
    </source>
</evidence>
<organism evidence="3 4">
    <name type="scientific">Paludisphaera mucosa</name>
    <dbReference type="NCBI Taxonomy" id="3030827"/>
    <lineage>
        <taxon>Bacteria</taxon>
        <taxon>Pseudomonadati</taxon>
        <taxon>Planctomycetota</taxon>
        <taxon>Planctomycetia</taxon>
        <taxon>Isosphaerales</taxon>
        <taxon>Isosphaeraceae</taxon>
        <taxon>Paludisphaera</taxon>
    </lineage>
</organism>
<dbReference type="InterPro" id="IPR036291">
    <property type="entry name" value="NAD(P)-bd_dom_sf"/>
</dbReference>
<dbReference type="InterPro" id="IPR051267">
    <property type="entry name" value="STEAP_metalloreductase"/>
</dbReference>
<dbReference type="SUPFAM" id="SSF51735">
    <property type="entry name" value="NAD(P)-binding Rossmann-fold domains"/>
    <property type="match status" value="1"/>
</dbReference>
<comment type="caution">
    <text evidence="3">The sequence shown here is derived from an EMBL/GenBank/DDBJ whole genome shotgun (WGS) entry which is preliminary data.</text>
</comment>
<dbReference type="Pfam" id="PF03807">
    <property type="entry name" value="F420_oxidored"/>
    <property type="match status" value="1"/>
</dbReference>
<evidence type="ECO:0000259" key="2">
    <source>
        <dbReference type="Pfam" id="PF03807"/>
    </source>
</evidence>
<name>A0ABT6F9D6_9BACT</name>
<keyword evidence="1" id="KW-0560">Oxidoreductase</keyword>
<accession>A0ABT6F9D6</accession>
<feature type="domain" description="Pyrroline-5-carboxylate reductase catalytic N-terminal" evidence="2">
    <location>
        <begin position="3"/>
        <end position="95"/>
    </location>
</feature>
<dbReference type="EMBL" id="JARRAG010000002">
    <property type="protein sequence ID" value="MDG3004003.1"/>
    <property type="molecule type" value="Genomic_DNA"/>
</dbReference>
<evidence type="ECO:0000313" key="4">
    <source>
        <dbReference type="Proteomes" id="UP001216907"/>
    </source>
</evidence>
<dbReference type="PANTHER" id="PTHR14239:SF10">
    <property type="entry name" value="REDUCTASE"/>
    <property type="match status" value="1"/>
</dbReference>